<keyword evidence="5" id="KW-1185">Reference proteome</keyword>
<reference evidence="4" key="2">
    <citation type="submission" date="2024-04" db="EMBL/GenBank/DDBJ databases">
        <authorList>
            <person name="Chen Y."/>
            <person name="Shah S."/>
            <person name="Dougan E. K."/>
            <person name="Thang M."/>
            <person name="Chan C."/>
        </authorList>
    </citation>
    <scope>NUCLEOTIDE SEQUENCE [LARGE SCALE GENOMIC DNA]</scope>
</reference>
<comment type="caution">
    <text evidence="3">The sequence shown here is derived from an EMBL/GenBank/DDBJ whole genome shotgun (WGS) entry which is preliminary data.</text>
</comment>
<dbReference type="OrthoDB" id="409593at2759"/>
<name>A0A9P1DJC4_9DINO</name>
<feature type="coiled-coil region" evidence="1">
    <location>
        <begin position="658"/>
        <end position="685"/>
    </location>
</feature>
<evidence type="ECO:0000256" key="1">
    <source>
        <dbReference type="SAM" id="Coils"/>
    </source>
</evidence>
<feature type="region of interest" description="Disordered" evidence="2">
    <location>
        <begin position="499"/>
        <end position="537"/>
    </location>
</feature>
<dbReference type="Proteomes" id="UP001152797">
    <property type="component" value="Unassembled WGS sequence"/>
</dbReference>
<evidence type="ECO:0000313" key="3">
    <source>
        <dbReference type="EMBL" id="CAI4009994.1"/>
    </source>
</evidence>
<sequence length="885" mass="99444">MFQETHLILKILLCLETIRLKMSVAGLLALRRQVRDISEGPIQLPWESNEWACIFDPNYDPMDALDQLWTEKRESELQRSLKKWFAIVGNWCSFDVPDLHDITVSKRCLGVDPLVHSPGKSLVPAPADDGTALQRSLESDEARVIRLVDKLLLEIQSGYFNPDCSRAGRFNKQCMPDPSSDVGAQSFNDSDGENFFMEETIDKKLSDAVEVVETQTAEIDEDHYTSSSSDSEAESVVLEEPVRVFLPPRAPEGYHFMQHRQRCNELSTATLNLNDLLRAQNIASFSELAFACGAPNKAPTDDEFRAFTTSILGAGFTAGETEPSHALLDKCQLMYDTGAVVWISPSLCTKRESEVQAAPKDSQQVLRIEAQTLKVNTEGPKVADADHGSEIKLQWCLQRRGVAFEMCELVSWETSQKWLATLFAAYSTDPPPGFARVTLQQLVAADKAMWTMLARDIASVKPDINGKRPLDEAIEKLMHDPRITMYMLALPTRSPAAVAAAPKSSGSTHAAGTIQPKKKARPSKRNRTQPTPPEELKTCYQQTADGKPICWAYNLQNGCTLEATGQPPKCRKGGDMRVSGRVNASLQYLGLQEVPESMKVELITIGIPREPWDFVHQAALVGHPRFLPYAGSPHLDTLLKANLGQNWKDLERHRLSFFKRWLARAKELEVDERNLKEQLNEHVRHVLQGKRLLLFKEILEDLEFPDKQLFEDIVAGFRLSGWMRDSQLFLSLPRPPKLTFEALLRSSLGLQEAVLQKVSEPEDEGLHRAAWTETLAELDKHWIWEDNTGDLSGKVIAHRFGLQQGEKVRVIDNFKLCGLNDSCGLPEKFTLHGVDFIAASLIRALVLRDQGHQVCLKGKTFDLKSAYKQQRRGIPESDLRIVFHP</sequence>
<dbReference type="EMBL" id="CAMXCT030004691">
    <property type="protein sequence ID" value="CAL4797306.1"/>
    <property type="molecule type" value="Genomic_DNA"/>
</dbReference>
<keyword evidence="1" id="KW-0175">Coiled coil</keyword>
<gene>
    <name evidence="3" type="ORF">C1SCF055_LOCUS35315</name>
</gene>
<feature type="compositionally biased region" description="Basic residues" evidence="2">
    <location>
        <begin position="516"/>
        <end position="527"/>
    </location>
</feature>
<proteinExistence type="predicted"/>
<evidence type="ECO:0000313" key="4">
    <source>
        <dbReference type="EMBL" id="CAL1163369.1"/>
    </source>
</evidence>
<protein>
    <submittedName>
        <fullName evidence="3">Uncharacterized protein</fullName>
    </submittedName>
</protein>
<reference evidence="3" key="1">
    <citation type="submission" date="2022-10" db="EMBL/GenBank/DDBJ databases">
        <authorList>
            <person name="Chen Y."/>
            <person name="Dougan E. K."/>
            <person name="Chan C."/>
            <person name="Rhodes N."/>
            <person name="Thang M."/>
        </authorList>
    </citation>
    <scope>NUCLEOTIDE SEQUENCE</scope>
</reference>
<evidence type="ECO:0000256" key="2">
    <source>
        <dbReference type="SAM" id="MobiDB-lite"/>
    </source>
</evidence>
<dbReference type="EMBL" id="CAMXCT010004691">
    <property type="protein sequence ID" value="CAI4009994.1"/>
    <property type="molecule type" value="Genomic_DNA"/>
</dbReference>
<evidence type="ECO:0000313" key="5">
    <source>
        <dbReference type="Proteomes" id="UP001152797"/>
    </source>
</evidence>
<organism evidence="3">
    <name type="scientific">Cladocopium goreaui</name>
    <dbReference type="NCBI Taxonomy" id="2562237"/>
    <lineage>
        <taxon>Eukaryota</taxon>
        <taxon>Sar</taxon>
        <taxon>Alveolata</taxon>
        <taxon>Dinophyceae</taxon>
        <taxon>Suessiales</taxon>
        <taxon>Symbiodiniaceae</taxon>
        <taxon>Cladocopium</taxon>
    </lineage>
</organism>
<dbReference type="AlphaFoldDB" id="A0A9P1DJC4"/>
<dbReference type="EMBL" id="CAMXCT020004691">
    <property type="protein sequence ID" value="CAL1163369.1"/>
    <property type="molecule type" value="Genomic_DNA"/>
</dbReference>
<accession>A0A9P1DJC4</accession>